<organism evidence="1">
    <name type="scientific">Spirodela intermedia</name>
    <name type="common">Intermediate duckweed</name>
    <dbReference type="NCBI Taxonomy" id="51605"/>
    <lineage>
        <taxon>Eukaryota</taxon>
        <taxon>Viridiplantae</taxon>
        <taxon>Streptophyta</taxon>
        <taxon>Embryophyta</taxon>
        <taxon>Tracheophyta</taxon>
        <taxon>Spermatophyta</taxon>
        <taxon>Magnoliopsida</taxon>
        <taxon>Liliopsida</taxon>
        <taxon>Araceae</taxon>
        <taxon>Lemnoideae</taxon>
        <taxon>Spirodela</taxon>
    </lineage>
</organism>
<sequence length="84" mass="9304">MKVQGWLGIHDIIIIIDSKIHSRAWSSRLCNCSGNSHALGSLAFYKHSFVGYCAVDLLSSIDVGVLRYSQIIEILFPLLSLLQA</sequence>
<dbReference type="Proteomes" id="UP001189122">
    <property type="component" value="Unassembled WGS sequence"/>
</dbReference>
<reference evidence="1 2" key="1">
    <citation type="submission" date="2019-12" db="EMBL/GenBank/DDBJ databases">
        <authorList>
            <person name="Scholz U."/>
            <person name="Mascher M."/>
            <person name="Fiebig A."/>
        </authorList>
    </citation>
    <scope>NUCLEOTIDE SEQUENCE</scope>
</reference>
<dbReference type="EMBL" id="CACRZD030000008">
    <property type="protein sequence ID" value="CAA6664301.1"/>
    <property type="molecule type" value="Genomic_DNA"/>
</dbReference>
<proteinExistence type="predicted"/>
<gene>
    <name evidence="1" type="ORF">SI7747_08010690</name>
</gene>
<dbReference type="EMBL" id="LR743595">
    <property type="protein sequence ID" value="CAA2624881.1"/>
    <property type="molecule type" value="Genomic_DNA"/>
</dbReference>
<evidence type="ECO:0000313" key="1">
    <source>
        <dbReference type="EMBL" id="CAA2624881.1"/>
    </source>
</evidence>
<name>A0A7I8J4K0_SPIIN</name>
<keyword evidence="2" id="KW-1185">Reference proteome</keyword>
<accession>A0A7I8J4K0</accession>
<evidence type="ECO:0000313" key="2">
    <source>
        <dbReference type="Proteomes" id="UP001189122"/>
    </source>
</evidence>
<dbReference type="AlphaFoldDB" id="A0A7I8J4K0"/>
<protein>
    <submittedName>
        <fullName evidence="1">Uncharacterized protein</fullName>
    </submittedName>
</protein>